<evidence type="ECO:0000256" key="2">
    <source>
        <dbReference type="ARBA" id="ARBA00023136"/>
    </source>
</evidence>
<reference evidence="6 7" key="1">
    <citation type="journal article" date="2013" name="Nat. Commun.">
        <title>Genome sequence and functional genomic analysis of the oil-degrading bacterium Oleispira antarctica.</title>
        <authorList>
            <person name="Kube M."/>
            <person name="Chernikova T.N."/>
            <person name="Al-Ramahi Y."/>
            <person name="Beloqui A."/>
            <person name="Lopez-Cortez N."/>
            <person name="Guazzaroni M.E."/>
            <person name="Heipieper H.J."/>
            <person name="Klages S."/>
            <person name="Kotsyurbenko O.R."/>
            <person name="Langer I."/>
            <person name="Nechitaylo T.Y."/>
            <person name="Lunsdorf H."/>
            <person name="Fernandez M."/>
            <person name="Juarez S."/>
            <person name="Ciordia S."/>
            <person name="Singer A."/>
            <person name="Kagan O."/>
            <person name="Egorova O."/>
            <person name="Petit P.A."/>
            <person name="Stogios P."/>
            <person name="Kim Y."/>
            <person name="Tchigvintsev A."/>
            <person name="Flick R."/>
            <person name="Denaro R."/>
            <person name="Genovese M."/>
            <person name="Albar J.P."/>
            <person name="Reva O.N."/>
            <person name="Martinez-Gomariz M."/>
            <person name="Tran H."/>
            <person name="Ferrer M."/>
            <person name="Savchenko A."/>
            <person name="Yakunin A.F."/>
            <person name="Yakimov M.M."/>
            <person name="Golyshina O.V."/>
            <person name="Reinhardt R."/>
            <person name="Golyshin P.N."/>
        </authorList>
    </citation>
    <scope>NUCLEOTIDE SEQUENCE [LARGE SCALE GENOMIC DNA]</scope>
</reference>
<dbReference type="HOGENOM" id="CLU_069369_0_0_6"/>
<sequence>MRDDALHWFIARLIILMGLALVPIESIALQYGSGIEDTEWKLSGSIFECRFEQNLPEYGTGVFYHEAGEDIVFQLETRKNLMKAGKASISITPAPWHPSKKSEHLGYTNLINEKPNLELDSERSNQFLHALIEGKQPVVTRRTYYDESKFIKIHLSAIHFKDFYRKYLKCVDQLLPMNFSQVARNKVYFGGGKEGLSPKDEELLDRIIFYMKNDPRVFALYIDGHSDNRGRRYDNRQLSKRRAESVERYFIKKGINPEMITLRFHGQRYPIASNNTSSGRAKNRRVTVRLEQREDMEIPDELLFVLPD</sequence>
<dbReference type="Proteomes" id="UP000032749">
    <property type="component" value="Chromosome"/>
</dbReference>
<dbReference type="CDD" id="cd07185">
    <property type="entry name" value="OmpA_C-like"/>
    <property type="match status" value="1"/>
</dbReference>
<keyword evidence="2 3" id="KW-0472">Membrane</keyword>
<dbReference type="PANTHER" id="PTHR30329:SF17">
    <property type="entry name" value="LIPOPROTEIN YFIB-RELATED"/>
    <property type="match status" value="1"/>
</dbReference>
<dbReference type="InterPro" id="IPR006664">
    <property type="entry name" value="OMP_bac"/>
</dbReference>
<dbReference type="InterPro" id="IPR041544">
    <property type="entry name" value="MotY_N"/>
</dbReference>
<dbReference type="PANTHER" id="PTHR30329">
    <property type="entry name" value="STATOR ELEMENT OF FLAGELLAR MOTOR COMPLEX"/>
    <property type="match status" value="1"/>
</dbReference>
<evidence type="ECO:0000256" key="4">
    <source>
        <dbReference type="SAM" id="Phobius"/>
    </source>
</evidence>
<evidence type="ECO:0000259" key="5">
    <source>
        <dbReference type="PROSITE" id="PS51123"/>
    </source>
</evidence>
<dbReference type="EMBL" id="FO203512">
    <property type="protein sequence ID" value="CCK75455.1"/>
    <property type="molecule type" value="Genomic_DNA"/>
</dbReference>
<protein>
    <submittedName>
        <fullName evidence="6">Outer membrane protein</fullName>
    </submittedName>
</protein>
<dbReference type="PRINTS" id="PR01023">
    <property type="entry name" value="NAFLGMOTY"/>
</dbReference>
<gene>
    <name evidence="6" type="ORF">OLEAN_C12790</name>
</gene>
<accession>R4YLP2</accession>
<dbReference type="InterPro" id="IPR006665">
    <property type="entry name" value="OmpA-like"/>
</dbReference>
<keyword evidence="7" id="KW-1185">Reference proteome</keyword>
<evidence type="ECO:0000313" key="6">
    <source>
        <dbReference type="EMBL" id="CCK75455.1"/>
    </source>
</evidence>
<name>R4YLP2_OLEAN</name>
<dbReference type="PROSITE" id="PS51123">
    <property type="entry name" value="OMPA_2"/>
    <property type="match status" value="1"/>
</dbReference>
<dbReference type="GO" id="GO:0009279">
    <property type="term" value="C:cell outer membrane"/>
    <property type="evidence" value="ECO:0007669"/>
    <property type="project" value="UniProtKB-SubCell"/>
</dbReference>
<dbReference type="KEGG" id="oai:OLEAN_C12790"/>
<dbReference type="Pfam" id="PF18393">
    <property type="entry name" value="MotY_N"/>
    <property type="match status" value="1"/>
</dbReference>
<comment type="subcellular location">
    <subcellularLocation>
        <location evidence="1">Cell outer membrane</location>
    </subcellularLocation>
</comment>
<dbReference type="InterPro" id="IPR036737">
    <property type="entry name" value="OmpA-like_sf"/>
</dbReference>
<dbReference type="SUPFAM" id="SSF103088">
    <property type="entry name" value="OmpA-like"/>
    <property type="match status" value="1"/>
</dbReference>
<evidence type="ECO:0000256" key="1">
    <source>
        <dbReference type="ARBA" id="ARBA00004442"/>
    </source>
</evidence>
<evidence type="ECO:0000256" key="3">
    <source>
        <dbReference type="PROSITE-ProRule" id="PRU00473"/>
    </source>
</evidence>
<dbReference type="OrthoDB" id="6905929at2"/>
<dbReference type="PRINTS" id="PR01021">
    <property type="entry name" value="OMPADOMAIN"/>
</dbReference>
<proteinExistence type="predicted"/>
<dbReference type="InterPro" id="IPR050330">
    <property type="entry name" value="Bact_OuterMem_StrucFunc"/>
</dbReference>
<dbReference type="AlphaFoldDB" id="R4YLP2"/>
<dbReference type="Gene3D" id="2.60.40.2540">
    <property type="match status" value="1"/>
</dbReference>
<feature type="domain" description="OmpA-like" evidence="5">
    <location>
        <begin position="177"/>
        <end position="294"/>
    </location>
</feature>
<keyword evidence="4" id="KW-0812">Transmembrane</keyword>
<feature type="transmembrane region" description="Helical" evidence="4">
    <location>
        <begin position="6"/>
        <end position="24"/>
    </location>
</feature>
<keyword evidence="4" id="KW-1133">Transmembrane helix</keyword>
<evidence type="ECO:0000313" key="7">
    <source>
        <dbReference type="Proteomes" id="UP000032749"/>
    </source>
</evidence>
<dbReference type="Gene3D" id="3.30.1330.60">
    <property type="entry name" value="OmpA-like domain"/>
    <property type="match status" value="1"/>
</dbReference>
<dbReference type="Pfam" id="PF00691">
    <property type="entry name" value="OmpA"/>
    <property type="match status" value="1"/>
</dbReference>
<dbReference type="STRING" id="698738.OLEAN_C12790"/>
<organism evidence="6 7">
    <name type="scientific">Oleispira antarctica RB-8</name>
    <dbReference type="NCBI Taxonomy" id="698738"/>
    <lineage>
        <taxon>Bacteria</taxon>
        <taxon>Pseudomonadati</taxon>
        <taxon>Pseudomonadota</taxon>
        <taxon>Gammaproteobacteria</taxon>
        <taxon>Oceanospirillales</taxon>
        <taxon>Oceanospirillaceae</taxon>
        <taxon>Oleispira</taxon>
    </lineage>
</organism>